<keyword evidence="9 11" id="KW-0226">DNA condensation</keyword>
<comment type="similarity">
    <text evidence="3 11">Belongs to the CND2 (condensin subunit 2) family.</text>
</comment>
<dbReference type="AlphaFoldDB" id="A0AAV1IJ91"/>
<dbReference type="InterPro" id="IPR022816">
    <property type="entry name" value="Condensin_barren_su2"/>
</dbReference>
<dbReference type="GO" id="GO:0007076">
    <property type="term" value="P:mitotic chromosome condensation"/>
    <property type="evidence" value="ECO:0007669"/>
    <property type="project" value="InterPro"/>
</dbReference>
<keyword evidence="8 11" id="KW-0498">Mitosis</keyword>
<protein>
    <recommendedName>
        <fullName evidence="4 11">Condensin complex subunit 2</fullName>
    </recommendedName>
</protein>
<dbReference type="GO" id="GO:0005737">
    <property type="term" value="C:cytoplasm"/>
    <property type="evidence" value="ECO:0007669"/>
    <property type="project" value="UniProtKB-SubCell"/>
</dbReference>
<keyword evidence="10 11" id="KW-0131">Cell cycle</keyword>
<dbReference type="Proteomes" id="UP001314263">
    <property type="component" value="Unassembled WGS sequence"/>
</dbReference>
<comment type="function">
    <text evidence="11">Regulatory subunit of the condensin complex, a complex required for conversion of interphase chromatin into mitotic-like condense chromosomes.</text>
</comment>
<evidence type="ECO:0000256" key="4">
    <source>
        <dbReference type="ARBA" id="ARBA00016065"/>
    </source>
</evidence>
<dbReference type="PANTHER" id="PTHR13108">
    <property type="entry name" value="CONDENSIN COMPLEX SUBUNIT 2"/>
    <property type="match status" value="1"/>
</dbReference>
<evidence type="ECO:0000313" key="14">
    <source>
        <dbReference type="Proteomes" id="UP001314263"/>
    </source>
</evidence>
<reference evidence="13 14" key="1">
    <citation type="submission" date="2023-10" db="EMBL/GenBank/DDBJ databases">
        <authorList>
            <person name="Maclean D."/>
            <person name="Macfadyen A."/>
        </authorList>
    </citation>
    <scope>NUCLEOTIDE SEQUENCE [LARGE SCALE GENOMIC DNA]</scope>
</reference>
<evidence type="ECO:0000256" key="7">
    <source>
        <dbReference type="ARBA" id="ARBA00022618"/>
    </source>
</evidence>
<feature type="compositionally biased region" description="Gly residues" evidence="12">
    <location>
        <begin position="534"/>
        <end position="548"/>
    </location>
</feature>
<feature type="region of interest" description="Disordered" evidence="12">
    <location>
        <begin position="308"/>
        <end position="359"/>
    </location>
</feature>
<comment type="caution">
    <text evidence="13">The sequence shown here is derived from an EMBL/GenBank/DDBJ whole genome shotgun (WGS) entry which is preliminary data.</text>
</comment>
<evidence type="ECO:0000256" key="5">
    <source>
        <dbReference type="ARBA" id="ARBA00022454"/>
    </source>
</evidence>
<dbReference type="EMBL" id="CAUYUE010000015">
    <property type="protein sequence ID" value="CAK0786726.1"/>
    <property type="molecule type" value="Genomic_DNA"/>
</dbReference>
<name>A0AAV1IJ91_9CHLO</name>
<feature type="compositionally biased region" description="Basic and acidic residues" evidence="12">
    <location>
        <begin position="156"/>
        <end position="166"/>
    </location>
</feature>
<evidence type="ECO:0000256" key="1">
    <source>
        <dbReference type="ARBA" id="ARBA00004286"/>
    </source>
</evidence>
<evidence type="ECO:0000256" key="9">
    <source>
        <dbReference type="ARBA" id="ARBA00023067"/>
    </source>
</evidence>
<evidence type="ECO:0000256" key="6">
    <source>
        <dbReference type="ARBA" id="ARBA00022490"/>
    </source>
</evidence>
<keyword evidence="5" id="KW-0158">Chromosome</keyword>
<dbReference type="GO" id="GO:0003682">
    <property type="term" value="F:chromatin binding"/>
    <property type="evidence" value="ECO:0007669"/>
    <property type="project" value="TreeGrafter"/>
</dbReference>
<feature type="region of interest" description="Disordered" evidence="12">
    <location>
        <begin position="525"/>
        <end position="574"/>
    </location>
</feature>
<keyword evidence="6" id="KW-0963">Cytoplasm</keyword>
<proteinExistence type="inferred from homology"/>
<dbReference type="PANTHER" id="PTHR13108:SF9">
    <property type="entry name" value="CONDENSIN COMPLEX SUBUNIT 2"/>
    <property type="match status" value="1"/>
</dbReference>
<evidence type="ECO:0000256" key="2">
    <source>
        <dbReference type="ARBA" id="ARBA00004496"/>
    </source>
</evidence>
<feature type="compositionally biased region" description="Low complexity" evidence="12">
    <location>
        <begin position="34"/>
        <end position="43"/>
    </location>
</feature>
<accession>A0AAV1IJ91</accession>
<keyword evidence="14" id="KW-1185">Reference proteome</keyword>
<dbReference type="Pfam" id="PF05786">
    <property type="entry name" value="Cnd2"/>
    <property type="match status" value="1"/>
</dbReference>
<evidence type="ECO:0000256" key="8">
    <source>
        <dbReference type="ARBA" id="ARBA00022776"/>
    </source>
</evidence>
<dbReference type="GO" id="GO:0051301">
    <property type="term" value="P:cell division"/>
    <property type="evidence" value="ECO:0007669"/>
    <property type="project" value="UniProtKB-KW"/>
</dbReference>
<gene>
    <name evidence="13" type="ORF">CVIRNUC_009940</name>
</gene>
<evidence type="ECO:0000313" key="13">
    <source>
        <dbReference type="EMBL" id="CAK0786726.1"/>
    </source>
</evidence>
<keyword evidence="7 11" id="KW-0132">Cell division</keyword>
<evidence type="ECO:0000256" key="3">
    <source>
        <dbReference type="ARBA" id="ARBA00009471"/>
    </source>
</evidence>
<feature type="region of interest" description="Disordered" evidence="12">
    <location>
        <begin position="1"/>
        <end position="46"/>
    </location>
</feature>
<dbReference type="GO" id="GO:0000796">
    <property type="term" value="C:condensin complex"/>
    <property type="evidence" value="ECO:0007669"/>
    <property type="project" value="InterPro"/>
</dbReference>
<sequence length="689" mass="72670">MEDITNTQHTREQQRHGSQGKGNARETQGEVIQRRSSQQQSAQGLDGGQIRALFDNCLKLASENKITAKNTWDLPLIDHLSDLVQASRDAGELTNFQRASVTLDASVKIYGSRVDSVHTIAFQTLSGLSRSSAAAQEGEDSAAGQDEGEGAGAEATIRRPGREPKHSTSPAATLEASFEALNVKKFDLTFAMDPLFRRTSAQFDEGGAKGLLLNNLSVIRGLELMFDSLDIPDQATEASQGTEERRLVDIGDLLPLAQAALQGASAAVLTPSLPELAARLEQPPLAASSAAYYDSFVAGIAEGAPVAPMADSQAWPQPATQEDGADDEGQAPVDTGGDDGYEGPPGFQDDGSDADNGYQADFGEQEEDVDIVTVQDALLTQALDEPSMGMAHSEQQTKLSEAAVQHLLGNSAGSGMAWAGAAHWRYRTRAAARPAAAEGGEAGAEAPAAKPANRGRQKSMLVDFCALGAVPQERLRQAAPAAICLKGAPTKADTLLPEDHHYQASQLMQLFLKPNAGLLHGHASASAPAEQSGMAGGDWGDAGDGFGGDNDDDGMEGGHDSSWDNALGWGDESAGTESADGLVAAPRKVERITISYAQASKQVDVRALKQVLWRSLQEVRAQSADDAELDFQEVMGRALCGASPELLRDLSVHVCFICLLHLANENSLRISSVPSLDRLTAGNVTLTTS</sequence>
<evidence type="ECO:0000256" key="10">
    <source>
        <dbReference type="ARBA" id="ARBA00023306"/>
    </source>
</evidence>
<dbReference type="PIRSF" id="PIRSF017126">
    <property type="entry name" value="Condensin_H"/>
    <property type="match status" value="1"/>
</dbReference>
<comment type="subcellular location">
    <subcellularLocation>
        <location evidence="1">Chromosome</location>
    </subcellularLocation>
    <subcellularLocation>
        <location evidence="2">Cytoplasm</location>
    </subcellularLocation>
</comment>
<evidence type="ECO:0000256" key="11">
    <source>
        <dbReference type="PIRNR" id="PIRNR017126"/>
    </source>
</evidence>
<organism evidence="13 14">
    <name type="scientific">Coccomyxa viridis</name>
    <dbReference type="NCBI Taxonomy" id="1274662"/>
    <lineage>
        <taxon>Eukaryota</taxon>
        <taxon>Viridiplantae</taxon>
        <taxon>Chlorophyta</taxon>
        <taxon>core chlorophytes</taxon>
        <taxon>Trebouxiophyceae</taxon>
        <taxon>Trebouxiophyceae incertae sedis</taxon>
        <taxon>Coccomyxaceae</taxon>
        <taxon>Coccomyxa</taxon>
    </lineage>
</organism>
<evidence type="ECO:0000256" key="12">
    <source>
        <dbReference type="SAM" id="MobiDB-lite"/>
    </source>
</evidence>
<feature type="region of interest" description="Disordered" evidence="12">
    <location>
        <begin position="133"/>
        <end position="171"/>
    </location>
</feature>